<feature type="chain" id="PRO_5041346535" evidence="1">
    <location>
        <begin position="25"/>
        <end position="122"/>
    </location>
</feature>
<dbReference type="Proteomes" id="UP001172159">
    <property type="component" value="Unassembled WGS sequence"/>
</dbReference>
<comment type="caution">
    <text evidence="2">The sequence shown here is derived from an EMBL/GenBank/DDBJ whole genome shotgun (WGS) entry which is preliminary data.</text>
</comment>
<reference evidence="2" key="1">
    <citation type="submission" date="2023-06" db="EMBL/GenBank/DDBJ databases">
        <title>Genome-scale phylogeny and comparative genomics of the fungal order Sordariales.</title>
        <authorList>
            <consortium name="Lawrence Berkeley National Laboratory"/>
            <person name="Hensen N."/>
            <person name="Bonometti L."/>
            <person name="Westerberg I."/>
            <person name="Brannstrom I.O."/>
            <person name="Guillou S."/>
            <person name="Cros-Aarteil S."/>
            <person name="Calhoun S."/>
            <person name="Haridas S."/>
            <person name="Kuo A."/>
            <person name="Mondo S."/>
            <person name="Pangilinan J."/>
            <person name="Riley R."/>
            <person name="Labutti K."/>
            <person name="Andreopoulos B."/>
            <person name="Lipzen A."/>
            <person name="Chen C."/>
            <person name="Yanf M."/>
            <person name="Daum C."/>
            <person name="Ng V."/>
            <person name="Clum A."/>
            <person name="Steindorff A."/>
            <person name="Ohm R."/>
            <person name="Martin F."/>
            <person name="Silar P."/>
            <person name="Natvig D."/>
            <person name="Lalanne C."/>
            <person name="Gautier V."/>
            <person name="Ament-Velasquez S.L."/>
            <person name="Kruys A."/>
            <person name="Hutchinson M.I."/>
            <person name="Powell A.J."/>
            <person name="Barry K."/>
            <person name="Miller A.N."/>
            <person name="Grigoriev I.V."/>
            <person name="Debuchy R."/>
            <person name="Gladieux P."/>
            <person name="Thoren M.H."/>
            <person name="Johannesson H."/>
        </authorList>
    </citation>
    <scope>NUCLEOTIDE SEQUENCE</scope>
    <source>
        <strain evidence="2">CBS 540.89</strain>
    </source>
</reference>
<accession>A0AA40EXP2</accession>
<gene>
    <name evidence="2" type="ORF">B0T21DRAFT_1972</name>
</gene>
<evidence type="ECO:0000313" key="2">
    <source>
        <dbReference type="EMBL" id="KAK0747321.1"/>
    </source>
</evidence>
<dbReference type="EMBL" id="JAUKTV010000001">
    <property type="protein sequence ID" value="KAK0747321.1"/>
    <property type="molecule type" value="Genomic_DNA"/>
</dbReference>
<sequence length="122" mass="13485">MIVVGWWKIRRSLIFAARLSRTLSAFVNHSGDRNGTDYTATGAVDDLTILKTCTQLLLTAMLRDIAVAFILCCRNPWLAATGVNKLRQIALRRLNGDPIAGTFQPECGRKSNALPQRVPAYP</sequence>
<dbReference type="AlphaFoldDB" id="A0AA40EXP2"/>
<feature type="signal peptide" evidence="1">
    <location>
        <begin position="1"/>
        <end position="24"/>
    </location>
</feature>
<keyword evidence="1" id="KW-0732">Signal</keyword>
<evidence type="ECO:0000256" key="1">
    <source>
        <dbReference type="SAM" id="SignalP"/>
    </source>
</evidence>
<organism evidence="2 3">
    <name type="scientific">Apiosordaria backusii</name>
    <dbReference type="NCBI Taxonomy" id="314023"/>
    <lineage>
        <taxon>Eukaryota</taxon>
        <taxon>Fungi</taxon>
        <taxon>Dikarya</taxon>
        <taxon>Ascomycota</taxon>
        <taxon>Pezizomycotina</taxon>
        <taxon>Sordariomycetes</taxon>
        <taxon>Sordariomycetidae</taxon>
        <taxon>Sordariales</taxon>
        <taxon>Lasiosphaeriaceae</taxon>
        <taxon>Apiosordaria</taxon>
    </lineage>
</organism>
<evidence type="ECO:0000313" key="3">
    <source>
        <dbReference type="Proteomes" id="UP001172159"/>
    </source>
</evidence>
<keyword evidence="3" id="KW-1185">Reference proteome</keyword>
<name>A0AA40EXP2_9PEZI</name>
<proteinExistence type="predicted"/>
<protein>
    <submittedName>
        <fullName evidence="2">Uncharacterized protein</fullName>
    </submittedName>
</protein>